<organism evidence="3 4">
    <name type="scientific">Seonamhaeicola marinus</name>
    <dbReference type="NCBI Taxonomy" id="1912246"/>
    <lineage>
        <taxon>Bacteria</taxon>
        <taxon>Pseudomonadati</taxon>
        <taxon>Bacteroidota</taxon>
        <taxon>Flavobacteriia</taxon>
        <taxon>Flavobacteriales</taxon>
        <taxon>Flavobacteriaceae</taxon>
    </lineage>
</organism>
<dbReference type="OrthoDB" id="1068986at2"/>
<dbReference type="Proteomes" id="UP000323930">
    <property type="component" value="Unassembled WGS sequence"/>
</dbReference>
<evidence type="ECO:0000313" key="3">
    <source>
        <dbReference type="EMBL" id="TYA74737.1"/>
    </source>
</evidence>
<dbReference type="InterPro" id="IPR005901">
    <property type="entry name" value="GLPGLI"/>
</dbReference>
<comment type="caution">
    <text evidence="3">The sequence shown here is derived from an EMBL/GenBank/DDBJ whole genome shotgun (WGS) entry which is preliminary data.</text>
</comment>
<evidence type="ECO:0000313" key="4">
    <source>
        <dbReference type="Proteomes" id="UP000323930"/>
    </source>
</evidence>
<dbReference type="EMBL" id="VSDQ01000679">
    <property type="protein sequence ID" value="TYA74737.1"/>
    <property type="molecule type" value="Genomic_DNA"/>
</dbReference>
<proteinExistence type="predicted"/>
<dbReference type="NCBIfam" id="TIGR01200">
    <property type="entry name" value="GLPGLI"/>
    <property type="match status" value="1"/>
</dbReference>
<protein>
    <submittedName>
        <fullName evidence="3">GLPGLI family protein</fullName>
    </submittedName>
</protein>
<keyword evidence="4" id="KW-1185">Reference proteome</keyword>
<gene>
    <name evidence="3" type="ORF">FUA24_15615</name>
</gene>
<feature type="region of interest" description="Disordered" evidence="1">
    <location>
        <begin position="258"/>
        <end position="281"/>
    </location>
</feature>
<feature type="chain" id="PRO_5023149853" evidence="2">
    <location>
        <begin position="21"/>
        <end position="281"/>
    </location>
</feature>
<keyword evidence="2" id="KW-0732">Signal</keyword>
<dbReference type="AlphaFoldDB" id="A0A5D0HX68"/>
<evidence type="ECO:0000256" key="2">
    <source>
        <dbReference type="SAM" id="SignalP"/>
    </source>
</evidence>
<dbReference type="Pfam" id="PF09697">
    <property type="entry name" value="Porph_ging"/>
    <property type="match status" value="1"/>
</dbReference>
<sequence>MNRTFILFSMLSVLFITVNAQDFQGMATYKTKRKLDIPVDSTQMNSDMYKRVTEMLKKQFEKTYVLSFDKGASLYKEDKGLEAPQAAGMRMVVMTAGQSDILYKNIKENRFTSQSEVLGKIFLVKDELETHDWTLENETKHIGDYTCHKATKKRMIPIVESRISFNEAIDREEEEQEPEMKEVTVTAWYTMQIPVNSGPGRFHGLPGLILEVNDGEETIVCSKIVLNPENKVTLNEPSKGKEVNREDFNKIVQQKMKEQREKYEHRRHDGNSQRVEIRIGG</sequence>
<accession>A0A5D0HX68</accession>
<feature type="signal peptide" evidence="2">
    <location>
        <begin position="1"/>
        <end position="20"/>
    </location>
</feature>
<evidence type="ECO:0000256" key="1">
    <source>
        <dbReference type="SAM" id="MobiDB-lite"/>
    </source>
</evidence>
<reference evidence="3 4" key="1">
    <citation type="submission" date="2019-08" db="EMBL/GenBank/DDBJ databases">
        <title>Seonamhaeicola sediminis sp. nov., isolated from marine sediment.</title>
        <authorList>
            <person name="Cao W.R."/>
        </authorList>
    </citation>
    <scope>NUCLEOTIDE SEQUENCE [LARGE SCALE GENOMIC DNA]</scope>
    <source>
        <strain evidence="3 4">B011</strain>
    </source>
</reference>
<dbReference type="RefSeq" id="WP_148543979.1">
    <property type="nucleotide sequence ID" value="NZ_VSDQ01000679.1"/>
</dbReference>
<name>A0A5D0HX68_9FLAO</name>